<evidence type="ECO:0000313" key="3">
    <source>
        <dbReference type="EMBL" id="VVD82966.1"/>
    </source>
</evidence>
<dbReference type="PANTHER" id="PTHR43884">
    <property type="entry name" value="ACYL-COA DEHYDROGENASE"/>
    <property type="match status" value="1"/>
</dbReference>
<dbReference type="PANTHER" id="PTHR43884:SF12">
    <property type="entry name" value="ISOVALERYL-COA DEHYDROGENASE, MITOCHONDRIAL-RELATED"/>
    <property type="match status" value="1"/>
</dbReference>
<accession>A0A5E4T472</accession>
<dbReference type="InterPro" id="IPR013786">
    <property type="entry name" value="AcylCoA_DH/ox_N"/>
</dbReference>
<protein>
    <submittedName>
        <fullName evidence="3">Acyl-CoA dehydrogenase</fullName>
    </submittedName>
</protein>
<evidence type="ECO:0000259" key="2">
    <source>
        <dbReference type="Pfam" id="PF02771"/>
    </source>
</evidence>
<gene>
    <name evidence="3" type="ORF">PPN31114_01232</name>
</gene>
<organism evidence="3 4">
    <name type="scientific">Pandoraea pneumonica</name>
    <dbReference type="NCBI Taxonomy" id="2508299"/>
    <lineage>
        <taxon>Bacteria</taxon>
        <taxon>Pseudomonadati</taxon>
        <taxon>Pseudomonadota</taxon>
        <taxon>Betaproteobacteria</taxon>
        <taxon>Burkholderiales</taxon>
        <taxon>Burkholderiaceae</taxon>
        <taxon>Pandoraea</taxon>
    </lineage>
</organism>
<dbReference type="SUPFAM" id="SSF56645">
    <property type="entry name" value="Acyl-CoA dehydrogenase NM domain-like"/>
    <property type="match status" value="1"/>
</dbReference>
<dbReference type="Proteomes" id="UP000366945">
    <property type="component" value="Unassembled WGS sequence"/>
</dbReference>
<dbReference type="Gene3D" id="1.10.540.10">
    <property type="entry name" value="Acyl-CoA dehydrogenase/oxidase, N-terminal domain"/>
    <property type="match status" value="1"/>
</dbReference>
<keyword evidence="4" id="KW-1185">Reference proteome</keyword>
<dbReference type="Gene3D" id="2.40.110.10">
    <property type="entry name" value="Butyryl-CoA Dehydrogenase, subunit A, domain 2"/>
    <property type="match status" value="1"/>
</dbReference>
<dbReference type="Pfam" id="PF02771">
    <property type="entry name" value="Acyl-CoA_dh_N"/>
    <property type="match status" value="1"/>
</dbReference>
<dbReference type="OrthoDB" id="2564795at2"/>
<name>A0A5E4T472_9BURK</name>
<dbReference type="GO" id="GO:0050660">
    <property type="term" value="F:flavin adenine dinucleotide binding"/>
    <property type="evidence" value="ECO:0007669"/>
    <property type="project" value="InterPro"/>
</dbReference>
<reference evidence="3 4" key="1">
    <citation type="submission" date="2019-08" db="EMBL/GenBank/DDBJ databases">
        <authorList>
            <person name="Peeters C."/>
        </authorList>
    </citation>
    <scope>NUCLEOTIDE SEQUENCE [LARGE SCALE GENOMIC DNA]</scope>
    <source>
        <strain evidence="3 4">LMG 31114</strain>
    </source>
</reference>
<feature type="domain" description="Acyl-CoA dehydrogenase/oxidase N-terminal" evidence="2">
    <location>
        <begin position="38"/>
        <end position="130"/>
    </location>
</feature>
<evidence type="ECO:0000256" key="1">
    <source>
        <dbReference type="SAM" id="MobiDB-lite"/>
    </source>
</evidence>
<feature type="region of interest" description="Disordered" evidence="1">
    <location>
        <begin position="378"/>
        <end position="400"/>
    </location>
</feature>
<dbReference type="InterPro" id="IPR046373">
    <property type="entry name" value="Acyl-CoA_Oxase/DH_mid-dom_sf"/>
</dbReference>
<dbReference type="GO" id="GO:0003995">
    <property type="term" value="F:acyl-CoA dehydrogenase activity"/>
    <property type="evidence" value="ECO:0007669"/>
    <property type="project" value="TreeGrafter"/>
</dbReference>
<sequence>MSTHASPTPLGTVAGAVQGQSGLSALSVRAPELAAWLDSHAETLDTDATLSAEVVPQLAQAGLLRVGVPTALGGAGGTITDAIDSVADVAAHSFAAAFVLWGQRTFIEYLLQSPNRGLRERLLPALLTGELAGATGLSNAMKYLSAIEPLQIRATDRADADASPAWHVSGGLPWITNLRKQGFVAAAAADHEAGGPPSIFAIAHDAPGVTRSDDLDLIGLRGTNTAALQMTDTPLDDNDRITDDAPVWLVRVRPAFLGLQCGMSLGLARRSLAGTHEGGPGARAAVADEVGALAEQLDALATRLKAGVAQGEFVTAPAKLFELRIALAGVVHDAATLEVQTGGGRGYLRGLSGVARRQREAAFVPIVTPSLVQLKNQLAAQRGASQPSATAAPTRTGTAS</sequence>
<dbReference type="GeneID" id="300403288"/>
<dbReference type="InterPro" id="IPR009100">
    <property type="entry name" value="AcylCoA_DH/oxidase_NM_dom_sf"/>
</dbReference>
<dbReference type="RefSeq" id="WP_150678545.1">
    <property type="nucleotide sequence ID" value="NZ_CABPSK010000001.1"/>
</dbReference>
<dbReference type="EMBL" id="CABPSK010000001">
    <property type="protein sequence ID" value="VVD82966.1"/>
    <property type="molecule type" value="Genomic_DNA"/>
</dbReference>
<dbReference type="AlphaFoldDB" id="A0A5E4T472"/>
<dbReference type="InterPro" id="IPR037069">
    <property type="entry name" value="AcylCoA_DH/ox_N_sf"/>
</dbReference>
<proteinExistence type="predicted"/>
<evidence type="ECO:0000313" key="4">
    <source>
        <dbReference type="Proteomes" id="UP000366945"/>
    </source>
</evidence>